<comment type="caution">
    <text evidence="1">The sequence shown here is derived from an EMBL/GenBank/DDBJ whole genome shotgun (WGS) entry which is preliminary data.</text>
</comment>
<dbReference type="Proteomes" id="UP000547209">
    <property type="component" value="Unassembled WGS sequence"/>
</dbReference>
<dbReference type="AlphaFoldDB" id="A0A7X0RTZ3"/>
<dbReference type="RefSeq" id="WP_185671418.1">
    <property type="nucleotide sequence ID" value="NZ_JACJVP010000040.1"/>
</dbReference>
<name>A0A7X0RTZ3_9BACL</name>
<keyword evidence="2" id="KW-1185">Reference proteome</keyword>
<reference evidence="1 2" key="1">
    <citation type="submission" date="2020-08" db="EMBL/GenBank/DDBJ databases">
        <title>Cohnella phylogeny.</title>
        <authorList>
            <person name="Dunlap C."/>
        </authorList>
    </citation>
    <scope>NUCLEOTIDE SEQUENCE [LARGE SCALE GENOMIC DNA]</scope>
    <source>
        <strain evidence="1 2">DSM 28246</strain>
    </source>
</reference>
<gene>
    <name evidence="1" type="ORF">H7C19_22990</name>
</gene>
<accession>A0A7X0RTZ3</accession>
<dbReference type="EMBL" id="JACJVP010000040">
    <property type="protein sequence ID" value="MBB6673550.1"/>
    <property type="molecule type" value="Genomic_DNA"/>
</dbReference>
<sequence>MDAAYMVKDDTAIGEGAAVLGMVFTKWSGHDRIQSANVQTGILFCASFGSPDE</sequence>
<evidence type="ECO:0000313" key="1">
    <source>
        <dbReference type="EMBL" id="MBB6673550.1"/>
    </source>
</evidence>
<organism evidence="1 2">
    <name type="scientific">Cohnella nanjingensis</name>
    <dbReference type="NCBI Taxonomy" id="1387779"/>
    <lineage>
        <taxon>Bacteria</taxon>
        <taxon>Bacillati</taxon>
        <taxon>Bacillota</taxon>
        <taxon>Bacilli</taxon>
        <taxon>Bacillales</taxon>
        <taxon>Paenibacillaceae</taxon>
        <taxon>Cohnella</taxon>
    </lineage>
</organism>
<proteinExistence type="predicted"/>
<protein>
    <submittedName>
        <fullName evidence="1">Uncharacterized protein</fullName>
    </submittedName>
</protein>
<evidence type="ECO:0000313" key="2">
    <source>
        <dbReference type="Proteomes" id="UP000547209"/>
    </source>
</evidence>